<dbReference type="EMBL" id="JACJTC010000001">
    <property type="protein sequence ID" value="MBD2610053.1"/>
    <property type="molecule type" value="Genomic_DNA"/>
</dbReference>
<keyword evidence="2" id="KW-1185">Reference proteome</keyword>
<dbReference type="RefSeq" id="WP_190948099.1">
    <property type="nucleotide sequence ID" value="NZ_JACJTC010000001.1"/>
</dbReference>
<protein>
    <submittedName>
        <fullName evidence="1">Phytanoyl-CoA dioxygenase family protein</fullName>
    </submittedName>
</protein>
<gene>
    <name evidence="1" type="ORF">H6G94_01990</name>
</gene>
<dbReference type="PANTHER" id="PTHR20883:SF49">
    <property type="entry name" value="PHYTANOYL-COA DIOXYGENASE"/>
    <property type="match status" value="1"/>
</dbReference>
<name>A0ABR8H2X8_NOSPU</name>
<dbReference type="Gene3D" id="2.60.120.620">
    <property type="entry name" value="q2cbj1_9rhob like domain"/>
    <property type="match status" value="1"/>
</dbReference>
<dbReference type="GO" id="GO:0051213">
    <property type="term" value="F:dioxygenase activity"/>
    <property type="evidence" value="ECO:0007669"/>
    <property type="project" value="UniProtKB-KW"/>
</dbReference>
<proteinExistence type="predicted"/>
<accession>A0ABR8H2X8</accession>
<dbReference type="InterPro" id="IPR008775">
    <property type="entry name" value="Phytyl_CoA_dOase-like"/>
</dbReference>
<dbReference type="PANTHER" id="PTHR20883">
    <property type="entry name" value="PHYTANOYL-COA DIOXYGENASE DOMAIN CONTAINING 1"/>
    <property type="match status" value="1"/>
</dbReference>
<comment type="caution">
    <text evidence="1">The sequence shown here is derived from an EMBL/GenBank/DDBJ whole genome shotgun (WGS) entry which is preliminary data.</text>
</comment>
<keyword evidence="1" id="KW-0223">Dioxygenase</keyword>
<dbReference type="Proteomes" id="UP000606396">
    <property type="component" value="Unassembled WGS sequence"/>
</dbReference>
<reference evidence="1 2" key="1">
    <citation type="journal article" date="2020" name="ISME J.">
        <title>Comparative genomics reveals insights into cyanobacterial evolution and habitat adaptation.</title>
        <authorList>
            <person name="Chen M.Y."/>
            <person name="Teng W.K."/>
            <person name="Zhao L."/>
            <person name="Hu C.X."/>
            <person name="Zhou Y.K."/>
            <person name="Han B.P."/>
            <person name="Song L.R."/>
            <person name="Shu W.S."/>
        </authorList>
    </citation>
    <scope>NUCLEOTIDE SEQUENCE [LARGE SCALE GENOMIC DNA]</scope>
    <source>
        <strain evidence="1 2">FACHB-252</strain>
    </source>
</reference>
<evidence type="ECO:0000313" key="1">
    <source>
        <dbReference type="EMBL" id="MBD2610053.1"/>
    </source>
</evidence>
<dbReference type="SUPFAM" id="SSF51197">
    <property type="entry name" value="Clavaminate synthase-like"/>
    <property type="match status" value="1"/>
</dbReference>
<organism evidence="1 2">
    <name type="scientific">Nostoc punctiforme FACHB-252</name>
    <dbReference type="NCBI Taxonomy" id="1357509"/>
    <lineage>
        <taxon>Bacteria</taxon>
        <taxon>Bacillati</taxon>
        <taxon>Cyanobacteriota</taxon>
        <taxon>Cyanophyceae</taxon>
        <taxon>Nostocales</taxon>
        <taxon>Nostocaceae</taxon>
        <taxon>Nostoc</taxon>
    </lineage>
</organism>
<evidence type="ECO:0000313" key="2">
    <source>
        <dbReference type="Proteomes" id="UP000606396"/>
    </source>
</evidence>
<dbReference type="Pfam" id="PF05721">
    <property type="entry name" value="PhyH"/>
    <property type="match status" value="1"/>
</dbReference>
<sequence>MLKVDTPKISPQQIEAFERDGVICVKNALDDIWIERMRKAVDKNISIPGPLEGKNTPKKEASAEHASSLWLVDADFCALAFESPLPKLAVGVLKSEKLNFLADGFFVKKPEANGPIGWHNDLPYWPVQGWQCCKIWLALDTVKQENGRLEYIKGSHQWGRELREGSNPSWFVEPEPHEILSWDMEAGDCLIHHFLTIHHSVTNKSSIQRRAIVTNWTGDDVTYYQRQKAWPFKPLEEIDLPQFNSLKTKKFGEPIDCDIFPRVEVHRHRTHI</sequence>
<keyword evidence="1" id="KW-0560">Oxidoreductase</keyword>